<dbReference type="Pfam" id="PF02463">
    <property type="entry name" value="SMC_N"/>
    <property type="match status" value="1"/>
</dbReference>
<feature type="coiled-coil region" evidence="6">
    <location>
        <begin position="262"/>
        <end position="436"/>
    </location>
</feature>
<comment type="function">
    <text evidence="6">Required for chromosome condensation and partitioning.</text>
</comment>
<evidence type="ECO:0000313" key="8">
    <source>
        <dbReference type="EMBL" id="MBO1624927.1"/>
    </source>
</evidence>
<proteinExistence type="inferred from homology"/>
<protein>
    <recommendedName>
        <fullName evidence="6">Chromosome partition protein Smc</fullName>
    </recommendedName>
</protein>
<keyword evidence="2 6" id="KW-0547">Nucleotide-binding</keyword>
<comment type="similarity">
    <text evidence="6">Belongs to the SMC family.</text>
</comment>
<evidence type="ECO:0000256" key="6">
    <source>
        <dbReference type="HAMAP-Rule" id="MF_01894"/>
    </source>
</evidence>
<gene>
    <name evidence="6 8" type="primary">smc</name>
    <name evidence="8" type="ORF">J4P90_06615</name>
</gene>
<dbReference type="EMBL" id="JAGDQJ010000007">
    <property type="protein sequence ID" value="MBO1624927.1"/>
    <property type="molecule type" value="Genomic_DNA"/>
</dbReference>
<comment type="subcellular location">
    <subcellularLocation>
        <location evidence="6">Cytoplasm</location>
    </subcellularLocation>
</comment>
<reference evidence="8 9" key="1">
    <citation type="submission" date="2021-03" db="EMBL/GenBank/DDBJ databases">
        <title>Identification of novel Bacillus strains.</title>
        <authorList>
            <person name="Xiao Z."/>
            <person name="Li Y."/>
            <person name="Shen J."/>
        </authorList>
    </citation>
    <scope>NUCLEOTIDE SEQUENCE [LARGE SCALE GENOMIC DNA]</scope>
    <source>
        <strain evidence="8 9">SY8</strain>
    </source>
</reference>
<comment type="caution">
    <text evidence="8">The sequence shown here is derived from an EMBL/GenBank/DDBJ whole genome shotgun (WGS) entry which is preliminary data.</text>
</comment>
<dbReference type="HAMAP" id="MF_01894">
    <property type="entry name" value="Smc_prok"/>
    <property type="match status" value="1"/>
</dbReference>
<evidence type="ECO:0000256" key="4">
    <source>
        <dbReference type="ARBA" id="ARBA00023054"/>
    </source>
</evidence>
<feature type="coiled-coil region" evidence="6">
    <location>
        <begin position="174"/>
        <end position="235"/>
    </location>
</feature>
<keyword evidence="1 6" id="KW-0963">Cytoplasm</keyword>
<evidence type="ECO:0000313" key="9">
    <source>
        <dbReference type="Proteomes" id="UP000677611"/>
    </source>
</evidence>
<dbReference type="NCBIfam" id="TIGR02168">
    <property type="entry name" value="SMC_prok_B"/>
    <property type="match status" value="1"/>
</dbReference>
<dbReference type="Gene3D" id="3.30.70.1620">
    <property type="match status" value="1"/>
</dbReference>
<evidence type="ECO:0000259" key="7">
    <source>
        <dbReference type="SMART" id="SM00968"/>
    </source>
</evidence>
<keyword evidence="4 6" id="KW-0175">Coiled coil</keyword>
<evidence type="ECO:0000256" key="2">
    <source>
        <dbReference type="ARBA" id="ARBA00022741"/>
    </source>
</evidence>
<dbReference type="InterPro" id="IPR036277">
    <property type="entry name" value="SMC_hinge_sf"/>
</dbReference>
<comment type="subunit">
    <text evidence="6">Homodimer.</text>
</comment>
<dbReference type="SMART" id="SM00968">
    <property type="entry name" value="SMC_hinge"/>
    <property type="match status" value="1"/>
</dbReference>
<dbReference type="PANTHER" id="PTHR43977">
    <property type="entry name" value="STRUCTURAL MAINTENANCE OF CHROMOSOMES PROTEIN 3"/>
    <property type="match status" value="1"/>
</dbReference>
<feature type="coiled-coil region" evidence="6">
    <location>
        <begin position="995"/>
        <end position="1032"/>
    </location>
</feature>
<dbReference type="Gene3D" id="3.40.50.300">
    <property type="entry name" value="P-loop containing nucleotide triphosphate hydrolases"/>
    <property type="match status" value="2"/>
</dbReference>
<evidence type="ECO:0000256" key="1">
    <source>
        <dbReference type="ARBA" id="ARBA00022490"/>
    </source>
</evidence>
<dbReference type="CDD" id="cd03278">
    <property type="entry name" value="ABC_SMC_barmotin"/>
    <property type="match status" value="2"/>
</dbReference>
<name>A0ABS3NVG0_9BACI</name>
<dbReference type="SUPFAM" id="SSF52540">
    <property type="entry name" value="P-loop containing nucleoside triphosphate hydrolases"/>
    <property type="match status" value="1"/>
</dbReference>
<evidence type="ECO:0000256" key="5">
    <source>
        <dbReference type="ARBA" id="ARBA00023125"/>
    </source>
</evidence>
<dbReference type="Pfam" id="PF06470">
    <property type="entry name" value="SMC_hinge"/>
    <property type="match status" value="1"/>
</dbReference>
<organism evidence="8 9">
    <name type="scientific">Bacillus arachidis</name>
    <dbReference type="NCBI Taxonomy" id="2819290"/>
    <lineage>
        <taxon>Bacteria</taxon>
        <taxon>Bacillati</taxon>
        <taxon>Bacillota</taxon>
        <taxon>Bacilli</taxon>
        <taxon>Bacillales</taxon>
        <taxon>Bacillaceae</taxon>
        <taxon>Bacillus</taxon>
    </lineage>
</organism>
<feature type="domain" description="SMC hinge" evidence="7">
    <location>
        <begin position="519"/>
        <end position="638"/>
    </location>
</feature>
<accession>A0ABS3NVG0</accession>
<comment type="domain">
    <text evidence="6">Contains large globular domains required for ATP hydrolysis at each terminus and a third globular domain forming a flexible hinge near the middle of the molecule. These domains are separated by coiled-coil structures.</text>
</comment>
<keyword evidence="3 6" id="KW-0067">ATP-binding</keyword>
<evidence type="ECO:0000256" key="3">
    <source>
        <dbReference type="ARBA" id="ARBA00022840"/>
    </source>
</evidence>
<dbReference type="InterPro" id="IPR003395">
    <property type="entry name" value="RecF/RecN/SMC_N"/>
</dbReference>
<dbReference type="InterPro" id="IPR027417">
    <property type="entry name" value="P-loop_NTPase"/>
</dbReference>
<dbReference type="InterPro" id="IPR011890">
    <property type="entry name" value="SMC_prok"/>
</dbReference>
<keyword evidence="9" id="KW-1185">Reference proteome</keyword>
<dbReference type="SUPFAM" id="SSF75553">
    <property type="entry name" value="Smc hinge domain"/>
    <property type="match status" value="1"/>
</dbReference>
<dbReference type="Proteomes" id="UP000677611">
    <property type="component" value="Unassembled WGS sequence"/>
</dbReference>
<feature type="coiled-coil region" evidence="6">
    <location>
        <begin position="673"/>
        <end position="861"/>
    </location>
</feature>
<keyword evidence="5 6" id="KW-0238">DNA-binding</keyword>
<dbReference type="InterPro" id="IPR024704">
    <property type="entry name" value="SMC"/>
</dbReference>
<dbReference type="Gene3D" id="1.20.1060.20">
    <property type="match status" value="1"/>
</dbReference>
<dbReference type="InterPro" id="IPR010935">
    <property type="entry name" value="SMC_hinge"/>
</dbReference>
<dbReference type="PIRSF" id="PIRSF005719">
    <property type="entry name" value="SMC"/>
    <property type="match status" value="1"/>
</dbReference>
<sequence>MFLKRLEIVGFKSFAERVSVDFVPGVTSVVGPNGSGKSNITDAIRWVLGEQSAKSLRGAKMEDIIFAGSDTRKAVNVAEVTLTLNNEDQRLPIEYNEVSVTRRVTRSGDSDFFINKQSCRLKDIVDLFMDSGMGREAFSIISQGKVEEILSSKSEERRGVFEEAAGVLKYKLRKKKAEGKLGETQENLNRVQDIIHELSSQVEPLERQASIAKDYLEKKEELEKVEAALIVYEIEESHEKWEALRKQFGHNKDEEVKMSTHLQKSETELEELRGQLQAIDESVDSLQEVLLLSSKELEKLEGQRELLKERKQNATTHCAQLEQLIIELTEKAKIYDGEIETSTEELMKFANQVKELEQKLHENEKLLSTYAEDLEEQIEHLKGDYIELLNQQASNRNELSMLEEQFKQQNSKNQRLDEENEKYVQMRLQITAKKAKLVEGYEQVKEKVTSVITNIQKTESALGKCKAQYSENETKLYQAYQFVQQARSRKEMLEEMQEDYSGFYQGVREVLKARENKLQGIEGAVAELLTVPKEYEIAMEIALGAAMQHVVVQTEEHARKAIAFLKQNRHGRATFLPQAVVKGRSLSIEQLRMVKQHQAFVGVAAELVRYDNRYENIISNLLGTVIVAKDLRGANELAKQLQYRYRIVTVEGDVVNPGGSMTGGAVKQAKSSLLGRQRELEEWSKKLAEMEEKTSKLENFVKALKQEIQEKEVKIKELRHDAEQERVVEQKLKEEINQLELEEHRINDRLSIYDLEIEGFLQDQVKMQGRKQELDGILAELQKDITELDERIIALTKQKSEQHSSREKVQTEMTELKVQAAEQQQRLSNQKEKVARLTKEQEETERTLVKTKEDLAFLKQEMTSNSSGEEQITNMIEKKAHDRNQTSELISSRREQRLTLQERVEHIEREVKETKGRHKYVLEVLKDQEVKINRLDVELENRLQHLRETYTISFEAAKLKYTMTMPAEDARKKVKLIKLSIEELGTVNLGAIEEYERVAERHEFLLEQRDDLEEAKATLHQVIMEMDEEMKKRFSTTFQAIRMEFQSVFCELFGGGRADLVMTNPEDLLNTGIDIVAQPPGKKLQNLGLLSGGERALTAIALLFGILKVRPVPFCVLDEVEAALDEANVARFAQYLKKFSDETQFIVITHRKGTMEESDVLYGVTMQESGVSKLVSVRLGDGEEELVTSE</sequence>
<dbReference type="RefSeq" id="WP_208017111.1">
    <property type="nucleotide sequence ID" value="NZ_JAGDQJ010000007.1"/>
</dbReference>
<feature type="binding site" evidence="6">
    <location>
        <begin position="32"/>
        <end position="39"/>
    </location>
    <ligand>
        <name>ATP</name>
        <dbReference type="ChEBI" id="CHEBI:30616"/>
    </ligand>
</feature>